<dbReference type="Pfam" id="PF08535">
    <property type="entry name" value="KorB"/>
    <property type="match status" value="1"/>
</dbReference>
<organism evidence="3 4">
    <name type="scientific">Fluviibacter phosphoraccumulans</name>
    <dbReference type="NCBI Taxonomy" id="1751046"/>
    <lineage>
        <taxon>Bacteria</taxon>
        <taxon>Pseudomonadati</taxon>
        <taxon>Pseudomonadota</taxon>
        <taxon>Betaproteobacteria</taxon>
        <taxon>Rhodocyclales</taxon>
        <taxon>Fluviibacteraceae</taxon>
        <taxon>Fluviibacter</taxon>
    </lineage>
</organism>
<dbReference type="NCBIfam" id="TIGR00180">
    <property type="entry name" value="parB_part"/>
    <property type="match status" value="1"/>
</dbReference>
<keyword evidence="4" id="KW-1185">Reference proteome</keyword>
<accession>A0A7R6QX48</accession>
<evidence type="ECO:0000259" key="2">
    <source>
        <dbReference type="SMART" id="SM00470"/>
    </source>
</evidence>
<dbReference type="EMBL" id="AP022345">
    <property type="protein sequence ID" value="BBU69012.1"/>
    <property type="molecule type" value="Genomic_DNA"/>
</dbReference>
<dbReference type="GO" id="GO:0005694">
    <property type="term" value="C:chromosome"/>
    <property type="evidence" value="ECO:0007669"/>
    <property type="project" value="TreeGrafter"/>
</dbReference>
<reference evidence="4" key="1">
    <citation type="submission" date="2020-01" db="EMBL/GenBank/DDBJ databases">
        <title>Phosphoaccumulans saitamaens gen. nov., sp. nov., a polyphosphate accumulating bacterium isolated from surface river water.</title>
        <authorList>
            <person name="Watanabe K."/>
            <person name="Suda W."/>
        </authorList>
    </citation>
    <scope>NUCLEOTIDE SEQUENCE [LARGE SCALE GENOMIC DNA]</scope>
    <source>
        <strain evidence="4">ICHIAU1</strain>
    </source>
</reference>
<evidence type="ECO:0000313" key="3">
    <source>
        <dbReference type="EMBL" id="BBU69012.1"/>
    </source>
</evidence>
<dbReference type="Gene3D" id="3.90.1530.30">
    <property type="match status" value="1"/>
</dbReference>
<dbReference type="Gene3D" id="6.10.250.140">
    <property type="match status" value="1"/>
</dbReference>
<dbReference type="CDD" id="cd16398">
    <property type="entry name" value="KorB_N_like"/>
    <property type="match status" value="1"/>
</dbReference>
<dbReference type="PANTHER" id="PTHR33375">
    <property type="entry name" value="CHROMOSOME-PARTITIONING PROTEIN PARB-RELATED"/>
    <property type="match status" value="1"/>
</dbReference>
<dbReference type="InterPro" id="IPR003115">
    <property type="entry name" value="ParB_N"/>
</dbReference>
<dbReference type="InterPro" id="IPR042075">
    <property type="entry name" value="KorB_DNA-db"/>
</dbReference>
<protein>
    <recommendedName>
        <fullName evidence="2">ParB-like N-terminal domain-containing protein</fullName>
    </recommendedName>
</protein>
<evidence type="ECO:0000256" key="1">
    <source>
        <dbReference type="ARBA" id="ARBA00006295"/>
    </source>
</evidence>
<dbReference type="Proteomes" id="UP000463961">
    <property type="component" value="Chromosome"/>
</dbReference>
<dbReference type="InterPro" id="IPR036086">
    <property type="entry name" value="ParB/Sulfiredoxin_sf"/>
</dbReference>
<dbReference type="Gene3D" id="1.10.10.730">
    <property type="entry name" value="KorB DNA-binding domain"/>
    <property type="match status" value="1"/>
</dbReference>
<dbReference type="SUPFAM" id="SSF110849">
    <property type="entry name" value="ParB/Sulfiredoxin"/>
    <property type="match status" value="1"/>
</dbReference>
<dbReference type="InterPro" id="IPR004437">
    <property type="entry name" value="ParB/RepB/Spo0J"/>
</dbReference>
<dbReference type="AlphaFoldDB" id="A0A7R6QX48"/>
<dbReference type="PANTHER" id="PTHR33375:SF1">
    <property type="entry name" value="CHROMOSOME-PARTITIONING PROTEIN PARB-RELATED"/>
    <property type="match status" value="1"/>
</dbReference>
<dbReference type="InterPro" id="IPR013741">
    <property type="entry name" value="KorB_domain"/>
</dbReference>
<dbReference type="GO" id="GO:0007059">
    <property type="term" value="P:chromosome segregation"/>
    <property type="evidence" value="ECO:0007669"/>
    <property type="project" value="TreeGrafter"/>
</dbReference>
<dbReference type="SMART" id="SM00470">
    <property type="entry name" value="ParB"/>
    <property type="match status" value="1"/>
</dbReference>
<dbReference type="RefSeq" id="WP_162071251.1">
    <property type="nucleotide sequence ID" value="NZ_AP022345.1"/>
</dbReference>
<sequence length="320" mass="35720">MFDLSQFEKTPVFAPDNQIGIVLSLPLTNIIEDPTQPRTEFDVEELTKLSEDIARRGVQAPIAVRPAVDGIYQIIHGARRFRASRLARLPTIPAIVQVDELAFDDYSQVLENTQRDNLTPLDIARFIQKRKALGESNSQIARNLSEKPEWVTYHLALIDMPPEIQQAYAAGQVTGAKATYELRKLHGKDPDAVKELISSGEEITQVRIREVAAPVMTVQTIQIETQEKSPVPESQSIVIEKKAAADLYTPVVAAVVQQPYPEHLMVPSVIGIYQGDPVRVLFQFKPSAPGLVWIRTTQAQGQQEVLADQITLSRIEEHHP</sequence>
<proteinExistence type="inferred from homology"/>
<dbReference type="Pfam" id="PF02195">
    <property type="entry name" value="ParB_N"/>
    <property type="match status" value="1"/>
</dbReference>
<gene>
    <name evidence="3" type="ORF">ICHIAU1_12950</name>
</gene>
<dbReference type="GO" id="GO:0003677">
    <property type="term" value="F:DNA binding"/>
    <property type="evidence" value="ECO:0007669"/>
    <property type="project" value="InterPro"/>
</dbReference>
<dbReference type="InterPro" id="IPR050336">
    <property type="entry name" value="Chromosome_partition/occlusion"/>
</dbReference>
<dbReference type="OrthoDB" id="9796891at2"/>
<feature type="domain" description="ParB-like N-terminal" evidence="2">
    <location>
        <begin position="23"/>
        <end position="113"/>
    </location>
</feature>
<comment type="similarity">
    <text evidence="1">Belongs to the ParB family.</text>
</comment>
<name>A0A7R6QX48_9RHOO</name>
<evidence type="ECO:0000313" key="4">
    <source>
        <dbReference type="Proteomes" id="UP000463961"/>
    </source>
</evidence>